<organism evidence="9 10">
    <name type="scientific">Corynebacterium tapiri</name>
    <dbReference type="NCBI Taxonomy" id="1448266"/>
    <lineage>
        <taxon>Bacteria</taxon>
        <taxon>Bacillati</taxon>
        <taxon>Actinomycetota</taxon>
        <taxon>Actinomycetes</taxon>
        <taxon>Mycobacteriales</taxon>
        <taxon>Corynebacteriaceae</taxon>
        <taxon>Corynebacterium</taxon>
    </lineage>
</organism>
<dbReference type="AlphaFoldDB" id="A0A5C4U5I8"/>
<accession>A0A5C4U5I8</accession>
<keyword evidence="3" id="KW-0227">DNA damage</keyword>
<dbReference type="RefSeq" id="WP_139465253.1">
    <property type="nucleotide sequence ID" value="NZ_VDHJ01000005.1"/>
</dbReference>
<keyword evidence="4 8" id="KW-0378">Hydrolase</keyword>
<dbReference type="EC" id="3.4.-.-" evidence="8"/>
<keyword evidence="10" id="KW-1185">Reference proteome</keyword>
<dbReference type="PANTHER" id="PTHR13604:SF0">
    <property type="entry name" value="ABASIC SITE PROCESSING PROTEIN HMCES"/>
    <property type="match status" value="1"/>
</dbReference>
<keyword evidence="6" id="KW-0238">DNA-binding</keyword>
<dbReference type="GO" id="GO:0008233">
    <property type="term" value="F:peptidase activity"/>
    <property type="evidence" value="ECO:0007669"/>
    <property type="project" value="UniProtKB-KW"/>
</dbReference>
<evidence type="ECO:0000256" key="4">
    <source>
        <dbReference type="ARBA" id="ARBA00022801"/>
    </source>
</evidence>
<dbReference type="PANTHER" id="PTHR13604">
    <property type="entry name" value="DC12-RELATED"/>
    <property type="match status" value="1"/>
</dbReference>
<comment type="similarity">
    <text evidence="1 8">Belongs to the SOS response-associated peptidase family.</text>
</comment>
<dbReference type="GO" id="GO:0016829">
    <property type="term" value="F:lyase activity"/>
    <property type="evidence" value="ECO:0007669"/>
    <property type="project" value="UniProtKB-KW"/>
</dbReference>
<dbReference type="GO" id="GO:0106300">
    <property type="term" value="P:protein-DNA covalent cross-linking repair"/>
    <property type="evidence" value="ECO:0007669"/>
    <property type="project" value="InterPro"/>
</dbReference>
<dbReference type="Proteomes" id="UP000312032">
    <property type="component" value="Unassembled WGS sequence"/>
</dbReference>
<evidence type="ECO:0000256" key="1">
    <source>
        <dbReference type="ARBA" id="ARBA00008136"/>
    </source>
</evidence>
<evidence type="ECO:0000313" key="9">
    <source>
        <dbReference type="EMBL" id="TNL98408.1"/>
    </source>
</evidence>
<dbReference type="GO" id="GO:0003697">
    <property type="term" value="F:single-stranded DNA binding"/>
    <property type="evidence" value="ECO:0007669"/>
    <property type="project" value="InterPro"/>
</dbReference>
<evidence type="ECO:0000256" key="5">
    <source>
        <dbReference type="ARBA" id="ARBA00023124"/>
    </source>
</evidence>
<dbReference type="GO" id="GO:0006508">
    <property type="term" value="P:proteolysis"/>
    <property type="evidence" value="ECO:0007669"/>
    <property type="project" value="UniProtKB-KW"/>
</dbReference>
<dbReference type="InterPro" id="IPR003738">
    <property type="entry name" value="SRAP"/>
</dbReference>
<dbReference type="Gene3D" id="3.90.1680.10">
    <property type="entry name" value="SOS response associated peptidase-like"/>
    <property type="match status" value="1"/>
</dbReference>
<proteinExistence type="inferred from homology"/>
<gene>
    <name evidence="9" type="ORF">FHE74_04205</name>
</gene>
<keyword evidence="2 8" id="KW-0645">Protease</keyword>
<evidence type="ECO:0000256" key="2">
    <source>
        <dbReference type="ARBA" id="ARBA00022670"/>
    </source>
</evidence>
<protein>
    <recommendedName>
        <fullName evidence="8">Abasic site processing protein</fullName>
        <ecNumber evidence="8">3.4.-.-</ecNumber>
    </recommendedName>
</protein>
<keyword evidence="5" id="KW-0190">Covalent protein-DNA linkage</keyword>
<dbReference type="EMBL" id="VDHJ01000005">
    <property type="protein sequence ID" value="TNL98408.1"/>
    <property type="molecule type" value="Genomic_DNA"/>
</dbReference>
<evidence type="ECO:0000256" key="7">
    <source>
        <dbReference type="ARBA" id="ARBA00023239"/>
    </source>
</evidence>
<keyword evidence="7" id="KW-0456">Lyase</keyword>
<sequence length="224" mass="25336">MCGRFVMFTVGEALLERIGQLPGVTQVHAPDNTPSERYNIAPTTPVGLVRLDGEQALLNPARWALLPRWKKDDKGPPLFNARAETVQEKPSFRQAFADSRGVIPLDGYYEWHVNEEGYKQPYYVHLPEGEMLFAAALWSTGLDMLSCTMITTQAAEPMDWLHHRLPRFLLPEEIRQWCEGTPEEAAQLLTPAPAQLRERLQWQPAAKEVGNVRNDHPGLLGEVE</sequence>
<reference evidence="9 10" key="1">
    <citation type="submission" date="2019-06" db="EMBL/GenBank/DDBJ databases">
        <authorList>
            <person name="Li J."/>
        </authorList>
    </citation>
    <scope>NUCLEOTIDE SEQUENCE [LARGE SCALE GENOMIC DNA]</scope>
    <source>
        <strain evidence="9 10">LMG 28165</strain>
    </source>
</reference>
<dbReference type="SUPFAM" id="SSF143081">
    <property type="entry name" value="BB1717-like"/>
    <property type="match status" value="1"/>
</dbReference>
<name>A0A5C4U5I8_9CORY</name>
<dbReference type="InterPro" id="IPR036590">
    <property type="entry name" value="SRAP-like"/>
</dbReference>
<comment type="caution">
    <text evidence="9">The sequence shown here is derived from an EMBL/GenBank/DDBJ whole genome shotgun (WGS) entry which is preliminary data.</text>
</comment>
<dbReference type="Pfam" id="PF02586">
    <property type="entry name" value="SRAP"/>
    <property type="match status" value="1"/>
</dbReference>
<evidence type="ECO:0000256" key="3">
    <source>
        <dbReference type="ARBA" id="ARBA00022763"/>
    </source>
</evidence>
<dbReference type="OrthoDB" id="9782620at2"/>
<evidence type="ECO:0000313" key="10">
    <source>
        <dbReference type="Proteomes" id="UP000312032"/>
    </source>
</evidence>
<evidence type="ECO:0000256" key="8">
    <source>
        <dbReference type="RuleBase" id="RU364100"/>
    </source>
</evidence>
<evidence type="ECO:0000256" key="6">
    <source>
        <dbReference type="ARBA" id="ARBA00023125"/>
    </source>
</evidence>